<keyword evidence="8 27" id="KW-1048">Host nucleus</keyword>
<evidence type="ECO:0000256" key="9">
    <source>
        <dbReference type="ARBA" id="ARBA00022705"/>
    </source>
</evidence>
<accession>A0A2H4X1Y5</accession>
<dbReference type="EC" id="3.6.4.12" evidence="6"/>
<dbReference type="PROSITE" id="PS51206">
    <property type="entry name" value="SF3_HELICASE_1"/>
    <property type="match status" value="1"/>
</dbReference>
<keyword evidence="15" id="KW-0347">Helicase</keyword>
<dbReference type="InterPro" id="IPR001257">
    <property type="entry name" value="Parvovirus_NS1_helicase"/>
</dbReference>
<keyword evidence="23" id="KW-0511">Multifunctional enzyme</keyword>
<keyword evidence="11" id="KW-0479">Metal-binding</keyword>
<dbReference type="InterPro" id="IPR054766">
    <property type="entry name" value="BoV_NS1-like_N"/>
</dbReference>
<dbReference type="Pfam" id="PF01057">
    <property type="entry name" value="Parvo_NS1"/>
    <property type="match status" value="1"/>
</dbReference>
<comment type="subcellular location">
    <subcellularLocation>
        <location evidence="3 27">Host nucleus</location>
    </subcellularLocation>
</comment>
<evidence type="ECO:0000256" key="23">
    <source>
        <dbReference type="ARBA" id="ARBA00023268"/>
    </source>
</evidence>
<dbReference type="GO" id="GO:0006260">
    <property type="term" value="P:DNA replication"/>
    <property type="evidence" value="ECO:0007669"/>
    <property type="project" value="UniProtKB-UniRule"/>
</dbReference>
<evidence type="ECO:0000256" key="11">
    <source>
        <dbReference type="ARBA" id="ARBA00022723"/>
    </source>
</evidence>
<evidence type="ECO:0000259" key="30">
    <source>
        <dbReference type="PROSITE" id="PS52022"/>
    </source>
</evidence>
<keyword evidence="22" id="KW-0804">Transcription</keyword>
<comment type="subunit">
    <text evidence="5">Homooligomer; when bound to DNA.</text>
</comment>
<evidence type="ECO:0000256" key="1">
    <source>
        <dbReference type="ARBA" id="ARBA00001946"/>
    </source>
</evidence>
<feature type="short sequence motif" description="RCR-2" evidence="27">
    <location>
        <begin position="126"/>
        <end position="128"/>
    </location>
</feature>
<dbReference type="InterPro" id="IPR027417">
    <property type="entry name" value="P-loop_NTPase"/>
</dbReference>
<dbReference type="InterPro" id="IPR014015">
    <property type="entry name" value="Helicase_SF3_DNA-vir"/>
</dbReference>
<dbReference type="SUPFAM" id="SSF52540">
    <property type="entry name" value="P-loop containing nucleoside triphosphate hydrolases"/>
    <property type="match status" value="1"/>
</dbReference>
<keyword evidence="20 27" id="KW-0190">Covalent protein-DNA linkage</keyword>
<evidence type="ECO:0000256" key="12">
    <source>
        <dbReference type="ARBA" id="ARBA00022741"/>
    </source>
</evidence>
<protein>
    <recommendedName>
        <fullName evidence="7">Initiator protein NS1</fullName>
        <ecNumber evidence="6">3.6.4.12</ecNumber>
    </recommendedName>
    <alternativeName>
        <fullName evidence="24">Non-structural protein 1</fullName>
    </alternativeName>
    <alternativeName>
        <fullName evidence="25">Non-structural protein NS1</fullName>
    </alternativeName>
</protein>
<dbReference type="EMBL" id="MF464269">
    <property type="protein sequence ID" value="AUD40075.1"/>
    <property type="molecule type" value="Genomic_DNA"/>
</dbReference>
<evidence type="ECO:0000256" key="8">
    <source>
        <dbReference type="ARBA" id="ARBA00022562"/>
    </source>
</evidence>
<keyword evidence="19" id="KW-1194">Viral DNA replication</keyword>
<keyword evidence="16" id="KW-0067">ATP-binding</keyword>
<keyword evidence="12 27" id="KW-0547">Nucleotide-binding</keyword>
<evidence type="ECO:0000256" key="19">
    <source>
        <dbReference type="ARBA" id="ARBA00023109"/>
    </source>
</evidence>
<keyword evidence="18" id="KW-0805">Transcription regulation</keyword>
<evidence type="ECO:0000256" key="16">
    <source>
        <dbReference type="ARBA" id="ARBA00022840"/>
    </source>
</evidence>
<dbReference type="PROSITE" id="PS52022">
    <property type="entry name" value="PV_NS1_NUC"/>
    <property type="match status" value="1"/>
</dbReference>
<evidence type="ECO:0000256" key="14">
    <source>
        <dbReference type="ARBA" id="ARBA00022801"/>
    </source>
</evidence>
<organism evidence="31">
    <name type="scientific">Himalayan marmot bocaparvovirus 2</name>
    <dbReference type="NCBI Taxonomy" id="2059415"/>
    <lineage>
        <taxon>Viruses</taxon>
        <taxon>Monodnaviria</taxon>
        <taxon>Shotokuvirae</taxon>
        <taxon>Cossaviricota</taxon>
        <taxon>Quintoviricetes</taxon>
        <taxon>Piccovirales</taxon>
        <taxon>Parvoviridae</taxon>
        <taxon>Parvovirinae</taxon>
        <taxon>Bocaparvovirus</taxon>
    </lineage>
</organism>
<evidence type="ECO:0000256" key="21">
    <source>
        <dbReference type="ARBA" id="ARBA00023125"/>
    </source>
</evidence>
<reference evidence="31" key="1">
    <citation type="journal article" date="2017" name="Sci. China Life Sci.">
        <title>Two novel bocaparvovirus species identified in wild Himalayan marmots.</title>
        <authorList>
            <person name="Ao Y."/>
            <person name="Li X."/>
            <person name="Li L."/>
            <person name="Xie X."/>
            <person name="Jin D."/>
            <person name="Yu J."/>
            <person name="Lu S."/>
            <person name="Duan Z."/>
        </authorList>
    </citation>
    <scope>NUCLEOTIDE SEQUENCE</scope>
    <source>
        <strain evidence="31">HHMBOV2</strain>
    </source>
</reference>
<feature type="domain" description="PV NS1-Nuc" evidence="30">
    <location>
        <begin position="15"/>
        <end position="281"/>
    </location>
</feature>
<evidence type="ECO:0000256" key="6">
    <source>
        <dbReference type="ARBA" id="ARBA00012551"/>
    </source>
</evidence>
<evidence type="ECO:0000256" key="26">
    <source>
        <dbReference type="ARBA" id="ARBA00047995"/>
    </source>
</evidence>
<dbReference type="Gene3D" id="3.40.1310.20">
    <property type="match status" value="1"/>
</dbReference>
<feature type="region of interest" description="Disordered" evidence="28">
    <location>
        <begin position="735"/>
        <end position="759"/>
    </location>
</feature>
<dbReference type="GO" id="GO:0004519">
    <property type="term" value="F:endonuclease activity"/>
    <property type="evidence" value="ECO:0007669"/>
    <property type="project" value="UniProtKB-UniRule"/>
</dbReference>
<dbReference type="GO" id="GO:0003677">
    <property type="term" value="F:DNA binding"/>
    <property type="evidence" value="ECO:0007669"/>
    <property type="project" value="UniProtKB-UniRule"/>
</dbReference>
<keyword evidence="17" id="KW-0460">Magnesium</keyword>
<keyword evidence="14 27" id="KW-0378">Hydrolase</keyword>
<feature type="domain" description="SF3 helicase" evidence="29">
    <location>
        <begin position="393"/>
        <end position="560"/>
    </location>
</feature>
<evidence type="ECO:0000256" key="20">
    <source>
        <dbReference type="ARBA" id="ARBA00023124"/>
    </source>
</evidence>
<evidence type="ECO:0000256" key="28">
    <source>
        <dbReference type="SAM" id="MobiDB-lite"/>
    </source>
</evidence>
<evidence type="ECO:0000256" key="25">
    <source>
        <dbReference type="ARBA" id="ARBA00032999"/>
    </source>
</evidence>
<feature type="short sequence motif" description="RCR-3" evidence="27">
    <location>
        <begin position="221"/>
        <end position="225"/>
    </location>
</feature>
<evidence type="ECO:0000256" key="18">
    <source>
        <dbReference type="ARBA" id="ARBA00023015"/>
    </source>
</evidence>
<dbReference type="GO" id="GO:0042025">
    <property type="term" value="C:host cell nucleus"/>
    <property type="evidence" value="ECO:0007669"/>
    <property type="project" value="UniProtKB-SubCell"/>
</dbReference>
<evidence type="ECO:0000256" key="22">
    <source>
        <dbReference type="ARBA" id="ARBA00023163"/>
    </source>
</evidence>
<dbReference type="SUPFAM" id="SSF55464">
    <property type="entry name" value="Origin of replication-binding domain, RBD-like"/>
    <property type="match status" value="1"/>
</dbReference>
<evidence type="ECO:0000256" key="7">
    <source>
        <dbReference type="ARBA" id="ARBA00020731"/>
    </source>
</evidence>
<dbReference type="GO" id="GO:0005524">
    <property type="term" value="F:ATP binding"/>
    <property type="evidence" value="ECO:0007669"/>
    <property type="project" value="UniProtKB-KW"/>
</dbReference>
<dbReference type="InterPro" id="IPR049901">
    <property type="entry name" value="PV_NS1-NUC"/>
</dbReference>
<evidence type="ECO:0000256" key="13">
    <source>
        <dbReference type="ARBA" id="ARBA00022759"/>
    </source>
</evidence>
<dbReference type="GO" id="GO:0003678">
    <property type="term" value="F:DNA helicase activity"/>
    <property type="evidence" value="ECO:0007669"/>
    <property type="project" value="UniProtKB-EC"/>
</dbReference>
<comment type="catalytic activity">
    <reaction evidence="26">
        <text>ATP + H2O = ADP + phosphate + H(+)</text>
        <dbReference type="Rhea" id="RHEA:13065"/>
        <dbReference type="ChEBI" id="CHEBI:15377"/>
        <dbReference type="ChEBI" id="CHEBI:15378"/>
        <dbReference type="ChEBI" id="CHEBI:30616"/>
        <dbReference type="ChEBI" id="CHEBI:43474"/>
        <dbReference type="ChEBI" id="CHEBI:456216"/>
        <dbReference type="EC" id="3.6.4.12"/>
    </reaction>
</comment>
<evidence type="ECO:0000259" key="29">
    <source>
        <dbReference type="PROSITE" id="PS51206"/>
    </source>
</evidence>
<evidence type="ECO:0000256" key="10">
    <source>
        <dbReference type="ARBA" id="ARBA00022722"/>
    </source>
</evidence>
<evidence type="ECO:0000256" key="5">
    <source>
        <dbReference type="ARBA" id="ARBA00011717"/>
    </source>
</evidence>
<comment type="similarity">
    <text evidence="4">Belongs to the parvoviruses initiator protein NS1 family.</text>
</comment>
<comment type="cofactor">
    <cofactor evidence="1">
        <name>Mg(2+)</name>
        <dbReference type="ChEBI" id="CHEBI:18420"/>
    </cofactor>
</comment>
<feature type="active site" description="For nuclease activity" evidence="27">
    <location>
        <position position="221"/>
    </location>
</feature>
<dbReference type="GO" id="GO:0039693">
    <property type="term" value="P:viral DNA genome replication"/>
    <property type="evidence" value="ECO:0007669"/>
    <property type="project" value="UniProtKB-KW"/>
</dbReference>
<dbReference type="GO" id="GO:0046872">
    <property type="term" value="F:metal ion binding"/>
    <property type="evidence" value="ECO:0007669"/>
    <property type="project" value="UniProtKB-KW"/>
</dbReference>
<dbReference type="Pfam" id="PF22419">
    <property type="entry name" value="HBoV_NS1-like_N"/>
    <property type="match status" value="1"/>
</dbReference>
<evidence type="ECO:0000256" key="4">
    <source>
        <dbReference type="ARBA" id="ARBA00009826"/>
    </source>
</evidence>
<sequence length="793" mass="90262">MANIEPASIEELLSFMGPAYTYILRWPRKQWKEEESTMQHMMTNASLCQLYDEENPLSVQNMQPDITDAENHRNYLENFGPKQSYLSVLAQAAYAAARKEFQIKQGCQYPTCSVYVQVELGKDILHVHLVLAGKGLNKYNAKAWRGPLAHYWLSSIKDHIETTTGGRHMAVEYCNITLALIQAYNKVQNGINDTCTILQYKSKHGDSYACRVDAKEFIANYMLCKNLKYSSGHEPRNITPFNSFFLVTNKTYAMTILNGKYIQPWVRKQWMEHIQQNNANNGTEPVFSGDPYGLLPKVAQANWQQTAQPGGKMTKREALMLDCMNRCFQGNLLTYEKLVGEHPDMVVMIESQPGGARLLEQVLGMVHIKLTQKFTALSYMKEVYKETELTNNNKVFRLMNQQGYNAWQAGHWICCVLAKKAGKQNTISFYGPASTGKTNLAKAIVNAVGLYGNVNHLNRNFVFNDCAAKLILWWEECTMHVDWVEPAKCLMGGTEVRIDRKHRDSMLLPQTPVIISTNNDIYTVVGGNTVSQVHAKPIKDRVVQFNFMKSLESTFGEISPKEVADWLMECEKRFDISLEGYYREWDLESASNSFPLANICPTHSQDFVLYENGICNSCGSYLPLCTDSGDTPEEPIRKQPGNECAILLQLTPTKQDSITDFDLSLLDTPERGKRNLAESDSEQEAPSTSTAPATPKKRKKSQLTLEEKVEFLNIYSSLPRDEFERKLYEEGIREAFNRDEETQQEPEQESPSKGLTPSEWGELLGVYTQRLEDEPIVLHCFESLPEEEEDYTI</sequence>
<name>A0A2H4X1Y5_9VIRU</name>
<feature type="region of interest" description="Disordered" evidence="28">
    <location>
        <begin position="674"/>
        <end position="702"/>
    </location>
</feature>
<evidence type="ECO:0000256" key="17">
    <source>
        <dbReference type="ARBA" id="ARBA00022842"/>
    </source>
</evidence>
<proteinExistence type="inferred from homology"/>
<keyword evidence="10 27" id="KW-0540">Nuclease</keyword>
<keyword evidence="13 27" id="KW-0255">Endonuclease</keyword>
<evidence type="ECO:0000256" key="2">
    <source>
        <dbReference type="ARBA" id="ARBA00002892"/>
    </source>
</evidence>
<evidence type="ECO:0000256" key="24">
    <source>
        <dbReference type="ARBA" id="ARBA00030491"/>
    </source>
</evidence>
<comment type="function">
    <text evidence="2">Multifunctional protein which displays endonuclease and helicase activities required for initiating and directing viral DNA replication. Also plays a role in viral packaging and transactivation of several promoters. Binds site-specifically to 2-3 approximate tandem copies within the origins of replication (Ori), unwinds this hairpin region and nicks one DNA strand thereby initiating the rolling circle replication (RCR). Becomes covalently attached to the 5' end of the nick and provides a 3'OH for priming DNA synthesis. The helicase activity unwinds DNA in a 3'-5' direction on the longer strand. Participates in the transcriptional regulation of several promoters.</text>
</comment>
<dbReference type="Gene3D" id="3.40.50.300">
    <property type="entry name" value="P-loop containing nucleotide triphosphate hydrolases"/>
    <property type="match status" value="1"/>
</dbReference>
<evidence type="ECO:0000313" key="31">
    <source>
        <dbReference type="EMBL" id="AUD40075.1"/>
    </source>
</evidence>
<keyword evidence="21 27" id="KW-0238">DNA-binding</keyword>
<keyword evidence="9 27" id="KW-0235">DNA replication</keyword>
<dbReference type="GO" id="GO:0016787">
    <property type="term" value="F:hydrolase activity"/>
    <property type="evidence" value="ECO:0007669"/>
    <property type="project" value="UniProtKB-KW"/>
</dbReference>
<evidence type="ECO:0000256" key="3">
    <source>
        <dbReference type="ARBA" id="ARBA00004147"/>
    </source>
</evidence>
<evidence type="ECO:0000256" key="15">
    <source>
        <dbReference type="ARBA" id="ARBA00022806"/>
    </source>
</evidence>
<evidence type="ECO:0000256" key="27">
    <source>
        <dbReference type="PROSITE-ProRule" id="PRU01366"/>
    </source>
</evidence>